<dbReference type="FunCoup" id="A0A6P4AEF9">
    <property type="interactions" value="253"/>
</dbReference>
<dbReference type="Pfam" id="PF00201">
    <property type="entry name" value="UDPGT"/>
    <property type="match status" value="1"/>
</dbReference>
<dbReference type="PROSITE" id="PS00375">
    <property type="entry name" value="UDPGT"/>
    <property type="match status" value="1"/>
</dbReference>
<dbReference type="GO" id="GO:0035251">
    <property type="term" value="F:UDP-glucosyltransferase activity"/>
    <property type="evidence" value="ECO:0007669"/>
    <property type="project" value="UniProtKB-ARBA"/>
</dbReference>
<evidence type="ECO:0000256" key="1">
    <source>
        <dbReference type="ARBA" id="ARBA00009995"/>
    </source>
</evidence>
<evidence type="ECO:0000256" key="2">
    <source>
        <dbReference type="ARBA" id="ARBA00022676"/>
    </source>
</evidence>
<evidence type="ECO:0000313" key="7">
    <source>
        <dbReference type="RefSeq" id="XP_015892857.2"/>
    </source>
</evidence>
<dbReference type="InParanoid" id="A0A6P4AEF9"/>
<dbReference type="Proteomes" id="UP001652623">
    <property type="component" value="Chromosome 9"/>
</dbReference>
<dbReference type="GeneID" id="107427037"/>
<keyword evidence="6" id="KW-1185">Reference proteome</keyword>
<name>A0A6P4AEF9_ZIZJJ</name>
<dbReference type="Gene3D" id="3.40.50.2000">
    <property type="entry name" value="Glycogen Phosphorylase B"/>
    <property type="match status" value="2"/>
</dbReference>
<dbReference type="InterPro" id="IPR002213">
    <property type="entry name" value="UDP_glucos_trans"/>
</dbReference>
<dbReference type="AlphaFoldDB" id="A0A6P4AEF9"/>
<protein>
    <recommendedName>
        <fullName evidence="5">Glycosyltransferase</fullName>
        <ecNumber evidence="5">2.4.1.-</ecNumber>
    </recommendedName>
</protein>
<evidence type="ECO:0000256" key="3">
    <source>
        <dbReference type="ARBA" id="ARBA00022679"/>
    </source>
</evidence>
<dbReference type="InterPro" id="IPR035595">
    <property type="entry name" value="UDP_glycos_trans_CS"/>
</dbReference>
<evidence type="ECO:0000313" key="6">
    <source>
        <dbReference type="Proteomes" id="UP001652623"/>
    </source>
</evidence>
<gene>
    <name evidence="7" type="primary">LOC107427037</name>
</gene>
<reference evidence="7" key="1">
    <citation type="submission" date="2025-08" db="UniProtKB">
        <authorList>
            <consortium name="RefSeq"/>
        </authorList>
    </citation>
    <scope>IDENTIFICATION</scope>
    <source>
        <tissue evidence="7">Seedling</tissue>
    </source>
</reference>
<keyword evidence="3 4" id="KW-0808">Transferase</keyword>
<dbReference type="PANTHER" id="PTHR48047:SF45">
    <property type="entry name" value="SCOPOLETIN GLUCOSYLTRANSFERASE-LIKE"/>
    <property type="match status" value="1"/>
</dbReference>
<dbReference type="KEGG" id="zju:107427037"/>
<sequence length="486" mass="54126">MDIQPHIFFFPFMGHGHTIPIIEMANQFASRGCRATIISTPANAPDAIKSIETRQLGLEIGVVLIKFPSKEVGLPEGCENTNSLTTKDMIQKFYVAATMLDQQLEQLLSEHRPTCLVASAFFPWANQIAAKYGIPRIVFHGTSSFALCAYASLFREQPHKKVSSDSEPFIIPNLPDEIKITRQQLQDHLKEESEVTDFVRKVKESELTSFGVIVNSYYELEAAYADHYRNFFGMKAWHVGPTFLCSQGKENKALRGKESSINEHECLKWLDAKKPNSVVYVCFGSVAKFDDAQLKEIAIGLEASGKQFIWVVKKDKHEEGKEEDWLPEGFEKRMEGKGLIITGWAPQLLILQHEAVGGFVTHCGWNSTLEGVCAGLPMVTWPVAAEQFYNEKLVTQILRIGVGVGVEKWARLTGDSVKREAIVKAVNKIMESEEAEEMRSRAKALGVLAGEAVKEGGSSYTDLSALIEELKLQRAGSGSNRKDQLP</sequence>
<dbReference type="EC" id="2.4.1.-" evidence="5"/>
<keyword evidence="2 4" id="KW-0328">Glycosyltransferase</keyword>
<accession>A0A6P4AEF9</accession>
<dbReference type="RefSeq" id="XP_015892857.2">
    <property type="nucleotide sequence ID" value="XM_016037371.4"/>
</dbReference>
<comment type="similarity">
    <text evidence="1 4">Belongs to the UDP-glycosyltransferase family.</text>
</comment>
<organism evidence="6 7">
    <name type="scientific">Ziziphus jujuba</name>
    <name type="common">Chinese jujube</name>
    <name type="synonym">Ziziphus sativa</name>
    <dbReference type="NCBI Taxonomy" id="326968"/>
    <lineage>
        <taxon>Eukaryota</taxon>
        <taxon>Viridiplantae</taxon>
        <taxon>Streptophyta</taxon>
        <taxon>Embryophyta</taxon>
        <taxon>Tracheophyta</taxon>
        <taxon>Spermatophyta</taxon>
        <taxon>Magnoliopsida</taxon>
        <taxon>eudicotyledons</taxon>
        <taxon>Gunneridae</taxon>
        <taxon>Pentapetalae</taxon>
        <taxon>rosids</taxon>
        <taxon>fabids</taxon>
        <taxon>Rosales</taxon>
        <taxon>Rhamnaceae</taxon>
        <taxon>Paliureae</taxon>
        <taxon>Ziziphus</taxon>
    </lineage>
</organism>
<dbReference type="PANTHER" id="PTHR48047">
    <property type="entry name" value="GLYCOSYLTRANSFERASE"/>
    <property type="match status" value="1"/>
</dbReference>
<evidence type="ECO:0000256" key="4">
    <source>
        <dbReference type="RuleBase" id="RU003718"/>
    </source>
</evidence>
<dbReference type="CDD" id="cd03784">
    <property type="entry name" value="GT1_Gtf-like"/>
    <property type="match status" value="1"/>
</dbReference>
<proteinExistence type="inferred from homology"/>
<dbReference type="SUPFAM" id="SSF53756">
    <property type="entry name" value="UDP-Glycosyltransferase/glycogen phosphorylase"/>
    <property type="match status" value="1"/>
</dbReference>
<evidence type="ECO:0000256" key="5">
    <source>
        <dbReference type="RuleBase" id="RU362057"/>
    </source>
</evidence>